<comment type="pathway">
    <text evidence="4">Phospholipid metabolism; CDP-diacylglycerol biosynthesis; CDP-diacylglycerol from sn-glycerol 3-phosphate: step 3/3.</text>
</comment>
<dbReference type="RefSeq" id="XP_022404255.1">
    <property type="nucleotide sequence ID" value="XM_022548706.1"/>
</dbReference>
<evidence type="ECO:0000256" key="18">
    <source>
        <dbReference type="ARBA" id="ARBA00023128"/>
    </source>
</evidence>
<evidence type="ECO:0000313" key="26">
    <source>
        <dbReference type="EMBL" id="OJJ87572.1"/>
    </source>
</evidence>
<evidence type="ECO:0000256" key="14">
    <source>
        <dbReference type="ARBA" id="ARBA00022792"/>
    </source>
</evidence>
<sequence length="814" mass="90658">MREVTPDWDANPNLDISAFSELPTKDFGVNQHMVINQEFKEALRQILWKFRAPIRYAFAYGSGVFPQSGSAPGSDGCHPSAPAAIKNMQQGKGKMIDFIFGVSYSQHWHSLNLHQHRDHYSGLGSLGSYVVSQVQDQFGAGVYFNPYITVNGTLIKYGVVNLDTLCKDLSNWDTMYLAGRLQKPVKILRDHPQVRLANQMNLLSALRVALLLLPAEFSEFELYSTIAGLSYMGDIRMSLPAEDPQKVKNIVSGQMANFRRLYAPLIENLPNVVFNDPRCTQRDWIDDPETNVRVSQDVDPVKRGNMVSRLPPAFREKLYFQYQARYQIPRAEFEKMKEENSSKEPEAFRRRQGGPFERRIADDSSLKHEVETSIMKTIRWPSTVQSAKGPVTAGFGKSWRYMREKQKKYKGDYKDDGTNVLLDANENAYGPGLALNAEGALQHSTVDGDATGSSKPDIDFLGLNRYPDPHQVELKQLFCNVRNTHVHTQKNITPDNLFVGVGSDEAIDALLRCFCVPGKDKILTCPPTYGMYAVSADVNDVAIVKVPLDAANGFQLQPEKINETLAADESIKMVYICSPGNPTANLIRKEDVQKVLEHPTWNGIVVVDEAYIDFAPEGSSLAEWVAEWPNLVVMQTLSKAFGLAGIRLGVAFTSPPIARLLNSLKAPYNISSPTSAIAQAALSPKNMSVMRNYREQIVTQRDRLLAELPKIPGVGRFLGGYDANFLLVELLDKPDGQASNKIALAAYEAMAEKRGVVVRFRGKELGCEGAVRVTVGTEKEVTKFLYEIRVVLEGLHKGADIGSLREEVNKTEAN</sequence>
<accession>A0A1L9VUI7</accession>
<dbReference type="Pfam" id="PF09139">
    <property type="entry name" value="Tam41_Mmp37"/>
    <property type="match status" value="1"/>
</dbReference>
<proteinExistence type="inferred from homology"/>
<comment type="subcellular location">
    <subcellularLocation>
        <location evidence="3">Mitochondrion inner membrane</location>
        <topology evidence="3">Peripheral membrane protein</topology>
        <orientation evidence="3">Matrix side</orientation>
    </subcellularLocation>
</comment>
<keyword evidence="27" id="KW-1185">Reference proteome</keyword>
<evidence type="ECO:0000256" key="6">
    <source>
        <dbReference type="ARBA" id="ARBA00005458"/>
    </source>
</evidence>
<keyword evidence="12" id="KW-0808">Transferase</keyword>
<dbReference type="GO" id="GO:0000105">
    <property type="term" value="P:L-histidine biosynthetic process"/>
    <property type="evidence" value="ECO:0007669"/>
    <property type="project" value="InterPro"/>
</dbReference>
<dbReference type="GO" id="GO:0005743">
    <property type="term" value="C:mitochondrial inner membrane"/>
    <property type="evidence" value="ECO:0007669"/>
    <property type="project" value="UniProtKB-SubCell"/>
</dbReference>
<dbReference type="PROSITE" id="PS00599">
    <property type="entry name" value="AA_TRANSFER_CLASS_2"/>
    <property type="match status" value="1"/>
</dbReference>
<keyword evidence="19" id="KW-0472">Membrane</keyword>
<dbReference type="SUPFAM" id="SSF53383">
    <property type="entry name" value="PLP-dependent transferases"/>
    <property type="match status" value="1"/>
</dbReference>
<comment type="similarity">
    <text evidence="7">Belongs to the class-II pyridoxal-phosphate-dependent aminotransferase family.</text>
</comment>
<evidence type="ECO:0000256" key="9">
    <source>
        <dbReference type="ARBA" id="ARBA00018337"/>
    </source>
</evidence>
<dbReference type="Proteomes" id="UP000184300">
    <property type="component" value="Unassembled WGS sequence"/>
</dbReference>
<reference evidence="27" key="1">
    <citation type="journal article" date="2017" name="Genome Biol.">
        <title>Comparative genomics reveals high biological diversity and specific adaptations in the industrially and medically important fungal genus Aspergillus.</title>
        <authorList>
            <person name="de Vries R.P."/>
            <person name="Riley R."/>
            <person name="Wiebenga A."/>
            <person name="Aguilar-Osorio G."/>
            <person name="Amillis S."/>
            <person name="Uchima C.A."/>
            <person name="Anderluh G."/>
            <person name="Asadollahi M."/>
            <person name="Askin M."/>
            <person name="Barry K."/>
            <person name="Battaglia E."/>
            <person name="Bayram O."/>
            <person name="Benocci T."/>
            <person name="Braus-Stromeyer S.A."/>
            <person name="Caldana C."/>
            <person name="Canovas D."/>
            <person name="Cerqueira G.C."/>
            <person name="Chen F."/>
            <person name="Chen W."/>
            <person name="Choi C."/>
            <person name="Clum A."/>
            <person name="Dos Santos R.A."/>
            <person name="Damasio A.R."/>
            <person name="Diallinas G."/>
            <person name="Emri T."/>
            <person name="Fekete E."/>
            <person name="Flipphi M."/>
            <person name="Freyberg S."/>
            <person name="Gallo A."/>
            <person name="Gournas C."/>
            <person name="Habgood R."/>
            <person name="Hainaut M."/>
            <person name="Harispe M.L."/>
            <person name="Henrissat B."/>
            <person name="Hilden K.S."/>
            <person name="Hope R."/>
            <person name="Hossain A."/>
            <person name="Karabika E."/>
            <person name="Karaffa L."/>
            <person name="Karanyi Z."/>
            <person name="Krasevec N."/>
            <person name="Kuo A."/>
            <person name="Kusch H."/>
            <person name="LaButti K."/>
            <person name="Lagendijk E.L."/>
            <person name="Lapidus A."/>
            <person name="Levasseur A."/>
            <person name="Lindquist E."/>
            <person name="Lipzen A."/>
            <person name="Logrieco A.F."/>
            <person name="MacCabe A."/>
            <person name="Maekelae M.R."/>
            <person name="Malavazi I."/>
            <person name="Melin P."/>
            <person name="Meyer V."/>
            <person name="Mielnichuk N."/>
            <person name="Miskei M."/>
            <person name="Molnar A.P."/>
            <person name="Mule G."/>
            <person name="Ngan C.Y."/>
            <person name="Orejas M."/>
            <person name="Orosz E."/>
            <person name="Ouedraogo J.P."/>
            <person name="Overkamp K.M."/>
            <person name="Park H.-S."/>
            <person name="Perrone G."/>
            <person name="Piumi F."/>
            <person name="Punt P.J."/>
            <person name="Ram A.F."/>
            <person name="Ramon A."/>
            <person name="Rauscher S."/>
            <person name="Record E."/>
            <person name="Riano-Pachon D.M."/>
            <person name="Robert V."/>
            <person name="Roehrig J."/>
            <person name="Ruller R."/>
            <person name="Salamov A."/>
            <person name="Salih N.S."/>
            <person name="Samson R.A."/>
            <person name="Sandor E."/>
            <person name="Sanguinetti M."/>
            <person name="Schuetze T."/>
            <person name="Sepcic K."/>
            <person name="Shelest E."/>
            <person name="Sherlock G."/>
            <person name="Sophianopoulou V."/>
            <person name="Squina F.M."/>
            <person name="Sun H."/>
            <person name="Susca A."/>
            <person name="Todd R.B."/>
            <person name="Tsang A."/>
            <person name="Unkles S.E."/>
            <person name="van de Wiele N."/>
            <person name="van Rossen-Uffink D."/>
            <person name="Oliveira J.V."/>
            <person name="Vesth T.C."/>
            <person name="Visser J."/>
            <person name="Yu J.-H."/>
            <person name="Zhou M."/>
            <person name="Andersen M.R."/>
            <person name="Archer D.B."/>
            <person name="Baker S.E."/>
            <person name="Benoit I."/>
            <person name="Brakhage A.A."/>
            <person name="Braus G.H."/>
            <person name="Fischer R."/>
            <person name="Frisvad J.C."/>
            <person name="Goldman G.H."/>
            <person name="Houbraken J."/>
            <person name="Oakley B."/>
            <person name="Pocsi I."/>
            <person name="Scazzocchio C."/>
            <person name="Seiboth B."/>
            <person name="vanKuyk P.A."/>
            <person name="Wortman J."/>
            <person name="Dyer P.S."/>
            <person name="Grigoriev I.V."/>
        </authorList>
    </citation>
    <scope>NUCLEOTIDE SEQUENCE [LARGE SCALE GENOMIC DNA]</scope>
    <source>
        <strain evidence="27">CBS 516.65</strain>
    </source>
</reference>
<evidence type="ECO:0000259" key="25">
    <source>
        <dbReference type="Pfam" id="PF00155"/>
    </source>
</evidence>
<dbReference type="InterPro" id="IPR001917">
    <property type="entry name" value="Aminotrans_II_pyridoxalP_BS"/>
</dbReference>
<evidence type="ECO:0000256" key="24">
    <source>
        <dbReference type="SAM" id="MobiDB-lite"/>
    </source>
</evidence>
<evidence type="ECO:0000256" key="20">
    <source>
        <dbReference type="ARBA" id="ARBA00023209"/>
    </source>
</evidence>
<keyword evidence="14" id="KW-0999">Mitochondrion inner membrane</keyword>
<evidence type="ECO:0000256" key="1">
    <source>
        <dbReference type="ARBA" id="ARBA00001933"/>
    </source>
</evidence>
<dbReference type="Gene3D" id="3.40.640.10">
    <property type="entry name" value="Type I PLP-dependent aspartate aminotransferase-like (Major domain)"/>
    <property type="match status" value="1"/>
</dbReference>
<evidence type="ECO:0000256" key="8">
    <source>
        <dbReference type="ARBA" id="ARBA00012487"/>
    </source>
</evidence>
<dbReference type="InterPro" id="IPR015222">
    <property type="entry name" value="Tam41"/>
</dbReference>
<dbReference type="InterPro" id="IPR004839">
    <property type="entry name" value="Aminotransferase_I/II_large"/>
</dbReference>
<keyword evidence="10" id="KW-0444">Lipid biosynthesis</keyword>
<dbReference type="NCBIfam" id="TIGR01141">
    <property type="entry name" value="hisC"/>
    <property type="match status" value="1"/>
</dbReference>
<evidence type="ECO:0000256" key="5">
    <source>
        <dbReference type="ARBA" id="ARBA00005189"/>
    </source>
</evidence>
<dbReference type="InterPro" id="IPR015422">
    <property type="entry name" value="PyrdxlP-dep_Trfase_small"/>
</dbReference>
<dbReference type="PANTHER" id="PTHR13619">
    <property type="entry name" value="PHOSPHATIDATE CYTIDYLYLTRANSFERASE, MITOCHONDRIAL"/>
    <property type="match status" value="1"/>
</dbReference>
<comment type="cofactor">
    <cofactor evidence="1">
        <name>pyridoxal 5'-phosphate</name>
        <dbReference type="ChEBI" id="CHEBI:597326"/>
    </cofactor>
</comment>
<evidence type="ECO:0000256" key="16">
    <source>
        <dbReference type="ARBA" id="ARBA00022898"/>
    </source>
</evidence>
<evidence type="ECO:0000256" key="21">
    <source>
        <dbReference type="ARBA" id="ARBA00023264"/>
    </source>
</evidence>
<evidence type="ECO:0000256" key="12">
    <source>
        <dbReference type="ARBA" id="ARBA00022679"/>
    </source>
</evidence>
<keyword evidence="17" id="KW-0443">Lipid metabolism</keyword>
<dbReference type="UniPathway" id="UPA00557">
    <property type="reaction ID" value="UER00614"/>
</dbReference>
<dbReference type="PANTHER" id="PTHR13619:SF0">
    <property type="entry name" value="PHOSPHATIDATE CYTIDYLYLTRANSFERASE, MITOCHONDRIAL"/>
    <property type="match status" value="1"/>
</dbReference>
<keyword evidence="11" id="KW-0032">Aminotransferase</keyword>
<protein>
    <recommendedName>
        <fullName evidence="9">Phosphatidate cytidylyltransferase, mitochondrial</fullName>
        <ecNumber evidence="8">2.7.7.41</ecNumber>
    </recommendedName>
    <alternativeName>
        <fullName evidence="22">CDP-diacylglycerol synthase</fullName>
    </alternativeName>
    <alternativeName>
        <fullName evidence="23">Imidazole acetol-phosphate transaminase</fullName>
    </alternativeName>
</protein>
<evidence type="ECO:0000256" key="13">
    <source>
        <dbReference type="ARBA" id="ARBA00022695"/>
    </source>
</evidence>
<evidence type="ECO:0000256" key="23">
    <source>
        <dbReference type="ARBA" id="ARBA00030262"/>
    </source>
</evidence>
<dbReference type="GO" id="GO:0032049">
    <property type="term" value="P:cardiolipin biosynthetic process"/>
    <property type="evidence" value="ECO:0007669"/>
    <property type="project" value="InterPro"/>
</dbReference>
<dbReference type="GO" id="GO:0016024">
    <property type="term" value="P:CDP-diacylglycerol biosynthetic process"/>
    <property type="evidence" value="ECO:0007669"/>
    <property type="project" value="UniProtKB-UniPathway"/>
</dbReference>
<dbReference type="Gene3D" id="3.90.1150.10">
    <property type="entry name" value="Aspartate Aminotransferase, domain 1"/>
    <property type="match status" value="1"/>
</dbReference>
<comment type="cofactor">
    <cofactor evidence="2">
        <name>Mg(2+)</name>
        <dbReference type="ChEBI" id="CHEBI:18420"/>
    </cofactor>
</comment>
<evidence type="ECO:0000256" key="10">
    <source>
        <dbReference type="ARBA" id="ARBA00022516"/>
    </source>
</evidence>
<evidence type="ECO:0000256" key="2">
    <source>
        <dbReference type="ARBA" id="ARBA00001946"/>
    </source>
</evidence>
<dbReference type="GeneID" id="34464966"/>
<keyword evidence="18" id="KW-0496">Mitochondrion</keyword>
<evidence type="ECO:0000256" key="22">
    <source>
        <dbReference type="ARBA" id="ARBA00029893"/>
    </source>
</evidence>
<name>A0A1L9VUI7_ASPGL</name>
<dbReference type="OrthoDB" id="2015537at2759"/>
<keyword evidence="16" id="KW-0663">Pyridoxal phosphate</keyword>
<dbReference type="InterPro" id="IPR015424">
    <property type="entry name" value="PyrdxlP-dep_Trfase"/>
</dbReference>
<dbReference type="AlphaFoldDB" id="A0A1L9VUI7"/>
<dbReference type="InterPro" id="IPR005861">
    <property type="entry name" value="HisP_aminotrans"/>
</dbReference>
<evidence type="ECO:0000256" key="4">
    <source>
        <dbReference type="ARBA" id="ARBA00005119"/>
    </source>
</evidence>
<dbReference type="EC" id="2.7.7.41" evidence="8"/>
<evidence type="ECO:0000256" key="17">
    <source>
        <dbReference type="ARBA" id="ARBA00023098"/>
    </source>
</evidence>
<feature type="compositionally biased region" description="Basic and acidic residues" evidence="24">
    <location>
        <begin position="336"/>
        <end position="349"/>
    </location>
</feature>
<keyword evidence="15" id="KW-0460">Magnesium</keyword>
<dbReference type="GO" id="GO:0004400">
    <property type="term" value="F:histidinol-phosphate transaminase activity"/>
    <property type="evidence" value="ECO:0007669"/>
    <property type="project" value="InterPro"/>
</dbReference>
<keyword evidence="21" id="KW-1208">Phospholipid metabolism</keyword>
<keyword evidence="13" id="KW-0548">Nucleotidyltransferase</keyword>
<keyword evidence="20" id="KW-0594">Phospholipid biosynthesis</keyword>
<evidence type="ECO:0000313" key="27">
    <source>
        <dbReference type="Proteomes" id="UP000184300"/>
    </source>
</evidence>
<evidence type="ECO:0000256" key="11">
    <source>
        <dbReference type="ARBA" id="ARBA00022576"/>
    </source>
</evidence>
<evidence type="ECO:0000256" key="3">
    <source>
        <dbReference type="ARBA" id="ARBA00004443"/>
    </source>
</evidence>
<dbReference type="EMBL" id="KV878890">
    <property type="protein sequence ID" value="OJJ87572.1"/>
    <property type="molecule type" value="Genomic_DNA"/>
</dbReference>
<feature type="region of interest" description="Disordered" evidence="24">
    <location>
        <begin position="336"/>
        <end position="359"/>
    </location>
</feature>
<dbReference type="GO" id="GO:0030170">
    <property type="term" value="F:pyridoxal phosphate binding"/>
    <property type="evidence" value="ECO:0007669"/>
    <property type="project" value="InterPro"/>
</dbReference>
<gene>
    <name evidence="26" type="ORF">ASPGLDRAFT_63730</name>
</gene>
<evidence type="ECO:0000256" key="19">
    <source>
        <dbReference type="ARBA" id="ARBA00023136"/>
    </source>
</evidence>
<evidence type="ECO:0000256" key="7">
    <source>
        <dbReference type="ARBA" id="ARBA00008392"/>
    </source>
</evidence>
<comment type="pathway">
    <text evidence="5">Lipid metabolism.</text>
</comment>
<dbReference type="GO" id="GO:0004605">
    <property type="term" value="F:phosphatidate cytidylyltransferase activity"/>
    <property type="evidence" value="ECO:0007669"/>
    <property type="project" value="UniProtKB-EC"/>
</dbReference>
<dbReference type="VEuPathDB" id="FungiDB:ASPGLDRAFT_63730"/>
<dbReference type="STRING" id="1160497.A0A1L9VUI7"/>
<dbReference type="Pfam" id="PF00155">
    <property type="entry name" value="Aminotran_1_2"/>
    <property type="match status" value="1"/>
</dbReference>
<evidence type="ECO:0000256" key="15">
    <source>
        <dbReference type="ARBA" id="ARBA00022842"/>
    </source>
</evidence>
<dbReference type="InterPro" id="IPR015421">
    <property type="entry name" value="PyrdxlP-dep_Trfase_major"/>
</dbReference>
<feature type="domain" description="Aminotransferase class I/classII large" evidence="25">
    <location>
        <begin position="460"/>
        <end position="785"/>
    </location>
</feature>
<dbReference type="CDD" id="cd00609">
    <property type="entry name" value="AAT_like"/>
    <property type="match status" value="1"/>
</dbReference>
<organism evidence="26 27">
    <name type="scientific">Aspergillus glaucus CBS 516.65</name>
    <dbReference type="NCBI Taxonomy" id="1160497"/>
    <lineage>
        <taxon>Eukaryota</taxon>
        <taxon>Fungi</taxon>
        <taxon>Dikarya</taxon>
        <taxon>Ascomycota</taxon>
        <taxon>Pezizomycotina</taxon>
        <taxon>Eurotiomycetes</taxon>
        <taxon>Eurotiomycetidae</taxon>
        <taxon>Eurotiales</taxon>
        <taxon>Aspergillaceae</taxon>
        <taxon>Aspergillus</taxon>
        <taxon>Aspergillus subgen. Aspergillus</taxon>
    </lineage>
</organism>
<comment type="similarity">
    <text evidence="6">Belongs to the TAM41 family.</text>
</comment>